<dbReference type="EMBL" id="JAQMWT010000553">
    <property type="protein sequence ID" value="KAJ8599550.1"/>
    <property type="molecule type" value="Genomic_DNA"/>
</dbReference>
<reference evidence="2" key="1">
    <citation type="submission" date="2023-01" db="EMBL/GenBank/DDBJ databases">
        <title>Metagenome sequencing of chrysophaentin producing Chrysophaeum taylorii.</title>
        <authorList>
            <person name="Davison J."/>
            <person name="Bewley C."/>
        </authorList>
    </citation>
    <scope>NUCLEOTIDE SEQUENCE</scope>
    <source>
        <strain evidence="2">NIES-1699</strain>
    </source>
</reference>
<dbReference type="Proteomes" id="UP001230188">
    <property type="component" value="Unassembled WGS sequence"/>
</dbReference>
<proteinExistence type="predicted"/>
<protein>
    <submittedName>
        <fullName evidence="2">Uncharacterized protein</fullName>
    </submittedName>
</protein>
<evidence type="ECO:0000313" key="2">
    <source>
        <dbReference type="EMBL" id="KAJ8599550.1"/>
    </source>
</evidence>
<evidence type="ECO:0000313" key="3">
    <source>
        <dbReference type="Proteomes" id="UP001230188"/>
    </source>
</evidence>
<sequence length="422" mass="46181">MASAIVAASSADALLAEAESMTERMAASPRGGMCGERPRKKSRSASGDEEFVVVTVEEVELSLSKVVALPDDEDDDEPGEERLEARVRATQQVANVHEIALLERAKSARALARQLCEHSSDEDDVEDEKRRRDLDEALDRVSATARFRETTAAASPSVFGSSRFFDDVLRALQPRLAVRIAARDLSDAFACSSSSSSSSSRDQSEHQARRDIERDSLVVDGNDRLDGGRVGYDSIVKTLAKAQRRLVARADAREWRRVDDDDFTRLAKLALRAVNRTESGGLALAALQNLLTPKRAPSAAPLLTPVPDSKGAEPLKISLRLGPAKVDARWRWGLCALVEGSTTYRLFKADDFDAQLASARATYSNYLVLPLDALDQPPSDVYFDRANAIVDIELVSAALRHDLACRRQQVDDDDARAYAVVD</sequence>
<evidence type="ECO:0000256" key="1">
    <source>
        <dbReference type="SAM" id="MobiDB-lite"/>
    </source>
</evidence>
<organism evidence="2 3">
    <name type="scientific">Chrysophaeum taylorii</name>
    <dbReference type="NCBI Taxonomy" id="2483200"/>
    <lineage>
        <taxon>Eukaryota</taxon>
        <taxon>Sar</taxon>
        <taxon>Stramenopiles</taxon>
        <taxon>Ochrophyta</taxon>
        <taxon>Pelagophyceae</taxon>
        <taxon>Pelagomonadales</taxon>
        <taxon>Pelagomonadaceae</taxon>
        <taxon>Chrysophaeum</taxon>
    </lineage>
</organism>
<feature type="region of interest" description="Disordered" evidence="1">
    <location>
        <begin position="190"/>
        <end position="215"/>
    </location>
</feature>
<gene>
    <name evidence="2" type="ORF">CTAYLR_007113</name>
</gene>
<keyword evidence="3" id="KW-1185">Reference proteome</keyword>
<feature type="compositionally biased region" description="Basic and acidic residues" evidence="1">
    <location>
        <begin position="202"/>
        <end position="215"/>
    </location>
</feature>
<comment type="caution">
    <text evidence="2">The sequence shown here is derived from an EMBL/GenBank/DDBJ whole genome shotgun (WGS) entry which is preliminary data.</text>
</comment>
<name>A0AAD7XKJ8_9STRA</name>
<accession>A0AAD7XKJ8</accession>
<feature type="region of interest" description="Disordered" evidence="1">
    <location>
        <begin position="20"/>
        <end position="49"/>
    </location>
</feature>
<dbReference type="AlphaFoldDB" id="A0AAD7XKJ8"/>